<dbReference type="InterPro" id="IPR029063">
    <property type="entry name" value="SAM-dependent_MTases_sf"/>
</dbReference>
<proteinExistence type="predicted"/>
<dbReference type="EMBL" id="QTQX01000002">
    <property type="protein sequence ID" value="RQT36241.1"/>
    <property type="molecule type" value="Genomic_DNA"/>
</dbReference>
<feature type="region of interest" description="Disordered" evidence="1">
    <location>
        <begin position="28"/>
        <end position="53"/>
    </location>
</feature>
<protein>
    <submittedName>
        <fullName evidence="3">FkbM family methyltransferase</fullName>
    </submittedName>
</protein>
<name>A0A3N8RK82_9BURK</name>
<organism evidence="3 4">
    <name type="scientific">Burkholderia contaminans</name>
    <dbReference type="NCBI Taxonomy" id="488447"/>
    <lineage>
        <taxon>Bacteria</taxon>
        <taxon>Pseudomonadati</taxon>
        <taxon>Pseudomonadota</taxon>
        <taxon>Betaproteobacteria</taxon>
        <taxon>Burkholderiales</taxon>
        <taxon>Burkholderiaceae</taxon>
        <taxon>Burkholderia</taxon>
        <taxon>Burkholderia cepacia complex</taxon>
    </lineage>
</organism>
<dbReference type="NCBIfam" id="TIGR01444">
    <property type="entry name" value="fkbM_fam"/>
    <property type="match status" value="1"/>
</dbReference>
<evidence type="ECO:0000313" key="4">
    <source>
        <dbReference type="Proteomes" id="UP000269271"/>
    </source>
</evidence>
<evidence type="ECO:0000313" key="3">
    <source>
        <dbReference type="EMBL" id="RQT36241.1"/>
    </source>
</evidence>
<evidence type="ECO:0000256" key="1">
    <source>
        <dbReference type="SAM" id="MobiDB-lite"/>
    </source>
</evidence>
<reference evidence="3 4" key="1">
    <citation type="submission" date="2018-08" db="EMBL/GenBank/DDBJ databases">
        <title>Comparative analysis of Burkholderia isolates from Puerto Rico.</title>
        <authorList>
            <person name="Hall C."/>
            <person name="Sahl J."/>
            <person name="Wagner D."/>
        </authorList>
    </citation>
    <scope>NUCLEOTIDE SEQUENCE [LARGE SCALE GENOMIC DNA]</scope>
    <source>
        <strain evidence="3 4">Bp9001</strain>
    </source>
</reference>
<accession>A0A3N8RK82</accession>
<dbReference type="GO" id="GO:0032259">
    <property type="term" value="P:methylation"/>
    <property type="evidence" value="ECO:0007669"/>
    <property type="project" value="UniProtKB-KW"/>
</dbReference>
<feature type="compositionally biased region" description="Polar residues" evidence="1">
    <location>
        <begin position="41"/>
        <end position="53"/>
    </location>
</feature>
<dbReference type="Pfam" id="PF05050">
    <property type="entry name" value="Methyltransf_21"/>
    <property type="match status" value="1"/>
</dbReference>
<dbReference type="InterPro" id="IPR052514">
    <property type="entry name" value="SAM-dependent_MTase"/>
</dbReference>
<dbReference type="SUPFAM" id="SSF53335">
    <property type="entry name" value="S-adenosyl-L-methionine-dependent methyltransferases"/>
    <property type="match status" value="1"/>
</dbReference>
<dbReference type="PANTHER" id="PTHR34203:SF15">
    <property type="entry name" value="SLL1173 PROTEIN"/>
    <property type="match status" value="1"/>
</dbReference>
<gene>
    <name evidence="3" type="ORF">DF037_04300</name>
</gene>
<keyword evidence="3" id="KW-0808">Transferase</keyword>
<dbReference type="Gene3D" id="3.40.50.150">
    <property type="entry name" value="Vaccinia Virus protein VP39"/>
    <property type="match status" value="1"/>
</dbReference>
<dbReference type="PANTHER" id="PTHR34203">
    <property type="entry name" value="METHYLTRANSFERASE, FKBM FAMILY PROTEIN"/>
    <property type="match status" value="1"/>
</dbReference>
<dbReference type="Proteomes" id="UP000269271">
    <property type="component" value="Unassembled WGS sequence"/>
</dbReference>
<dbReference type="RefSeq" id="WP_124616294.1">
    <property type="nucleotide sequence ID" value="NZ_QTQX01000002.1"/>
</dbReference>
<dbReference type="InterPro" id="IPR006342">
    <property type="entry name" value="FkbM_mtfrase"/>
</dbReference>
<keyword evidence="3" id="KW-0489">Methyltransferase</keyword>
<feature type="domain" description="Methyltransferase FkbM" evidence="2">
    <location>
        <begin position="260"/>
        <end position="423"/>
    </location>
</feature>
<sequence length="467" mass="51111">MDHNFLMRKNLRNGVDVDVAFASTTKGRVAPHPHTVDTAPTADSSTTCQGDVATPSQTVGSIKQTVRKLMRPAARTAYRLLKPILKPIAFRARRYLTDELRQNIQQEVQHSLSVNLHKFQEIRHLFHQDVLASQLVIHQDLQKTTAHLVQEVQRIQASLHRDVAIAQFATVEQLDGKLADIAASVGPKLDRIEVYSYATARRIAVNCGGDAVLVKSEAGFVLCGANDHALLASLLDAGELERGTRLLIEKFLRPGDCFIDVGANIGMHTLAAARAMQGRGKIIAFEPFGPTKALLERSVWMNGLASMVEIHQAAVSNETGSHTLFLGATSGHHSLFPLHEGISADAAQIEVPVVRLDDVIPTTQKVNLLKIDAEGAELKIIESASHLIERNPDLAIISEFGPAHLKRTGVSPTDWLNAFAARGLEYRAINDVSGNLEHREMEYLLACDSINLLFSRKEASAWGRLGS</sequence>
<evidence type="ECO:0000259" key="2">
    <source>
        <dbReference type="Pfam" id="PF05050"/>
    </source>
</evidence>
<comment type="caution">
    <text evidence="3">The sequence shown here is derived from an EMBL/GenBank/DDBJ whole genome shotgun (WGS) entry which is preliminary data.</text>
</comment>
<dbReference type="AlphaFoldDB" id="A0A3N8RK82"/>
<dbReference type="GO" id="GO:0008168">
    <property type="term" value="F:methyltransferase activity"/>
    <property type="evidence" value="ECO:0007669"/>
    <property type="project" value="UniProtKB-KW"/>
</dbReference>